<dbReference type="SMART" id="SM00989">
    <property type="entry name" value="V4R"/>
    <property type="match status" value="1"/>
</dbReference>
<organism evidence="2 3">
    <name type="scientific">Anaerolinea thermophila (strain DSM 14523 / JCM 11388 / NBRC 100420 / UNI-1)</name>
    <dbReference type="NCBI Taxonomy" id="926569"/>
    <lineage>
        <taxon>Bacteria</taxon>
        <taxon>Bacillati</taxon>
        <taxon>Chloroflexota</taxon>
        <taxon>Anaerolineae</taxon>
        <taxon>Anaerolineales</taxon>
        <taxon>Anaerolineaceae</taxon>
        <taxon>Anaerolinea</taxon>
    </lineage>
</organism>
<dbReference type="InterPro" id="IPR004096">
    <property type="entry name" value="V4R"/>
</dbReference>
<dbReference type="Pfam" id="PF18546">
    <property type="entry name" value="MetOD1"/>
    <property type="match status" value="1"/>
</dbReference>
<dbReference type="KEGG" id="atm:ANT_06760"/>
<gene>
    <name evidence="2" type="ordered locus">ANT_06760</name>
</gene>
<keyword evidence="3" id="KW-1185">Reference proteome</keyword>
<protein>
    <recommendedName>
        <fullName evidence="1">4-vinyl reductase 4VR domain-containing protein</fullName>
    </recommendedName>
</protein>
<accession>E8N1V5</accession>
<dbReference type="OrthoDB" id="166640at2"/>
<dbReference type="AlphaFoldDB" id="E8N1V5"/>
<dbReference type="Gene3D" id="3.30.1380.20">
    <property type="entry name" value="Trafficking protein particle complex subunit 3"/>
    <property type="match status" value="1"/>
</dbReference>
<dbReference type="InParanoid" id="E8N1V5"/>
<dbReference type="STRING" id="926569.ANT_06760"/>
<dbReference type="Proteomes" id="UP000008922">
    <property type="component" value="Chromosome"/>
</dbReference>
<proteinExistence type="predicted"/>
<dbReference type="InterPro" id="IPR041359">
    <property type="entry name" value="MetOD1"/>
</dbReference>
<dbReference type="eggNOG" id="COG1719">
    <property type="taxonomic scope" value="Bacteria"/>
</dbReference>
<feature type="domain" description="4-vinyl reductase 4VR" evidence="1">
    <location>
        <begin position="108"/>
        <end position="180"/>
    </location>
</feature>
<name>E8N1V5_ANATU</name>
<dbReference type="HOGENOM" id="CLU_1465353_0_0_0"/>
<dbReference type="SUPFAM" id="SSF111126">
    <property type="entry name" value="Ligand-binding domain in the NO signalling and Golgi transport"/>
    <property type="match status" value="1"/>
</dbReference>
<reference evidence="2 3" key="1">
    <citation type="submission" date="2010-12" db="EMBL/GenBank/DDBJ databases">
        <title>Whole genome sequence of Anaerolinea thermophila UNI-1.</title>
        <authorList>
            <person name="Narita-Yamada S."/>
            <person name="Kishi E."/>
            <person name="Watanabe Y."/>
            <person name="Takasaki K."/>
            <person name="Ankai A."/>
            <person name="Oguchi A."/>
            <person name="Fukui S."/>
            <person name="Takahashi M."/>
            <person name="Yashiro I."/>
            <person name="Hosoyama A."/>
            <person name="Sekiguchi Y."/>
            <person name="Hanada S."/>
            <person name="Fujita N."/>
        </authorList>
    </citation>
    <scope>NUCLEOTIDE SEQUENCE [LARGE SCALE GENOMIC DNA]</scope>
    <source>
        <strain evidence="3">DSM 14523 / JCM 11388 / NBRC 100420 / UNI-1</strain>
    </source>
</reference>
<dbReference type="RefSeq" id="WP_013559104.1">
    <property type="nucleotide sequence ID" value="NC_014960.1"/>
</dbReference>
<evidence type="ECO:0000259" key="1">
    <source>
        <dbReference type="SMART" id="SM00989"/>
    </source>
</evidence>
<sequence>MALSHFPEIHQVLLESTHEVLGKGQSGFLQPEEKTFLTELERLLTEQFGTLTGRGMAIRMGRSGFQTGLRRWGETLGFYSLDFRLMPFPRRVRFGLDQIARFLEERTSLQINIHEEPEHWIVEIRQMPSCTRSTSPVLCSLLMGMFQEFMQWQGSGRFFPVRETQCVAQGSPCCRFEISRKPLE</sequence>
<evidence type="ECO:0000313" key="2">
    <source>
        <dbReference type="EMBL" id="BAJ62710.1"/>
    </source>
</evidence>
<dbReference type="InterPro" id="IPR024096">
    <property type="entry name" value="NO_sig/Golgi_transp_ligand-bd"/>
</dbReference>
<dbReference type="EMBL" id="AP012029">
    <property type="protein sequence ID" value="BAJ62710.1"/>
    <property type="molecule type" value="Genomic_DNA"/>
</dbReference>
<evidence type="ECO:0000313" key="3">
    <source>
        <dbReference type="Proteomes" id="UP000008922"/>
    </source>
</evidence>